<organism evidence="3 4">
    <name type="scientific">Pseudidiomarina indica</name>
    <dbReference type="NCBI Taxonomy" id="1159017"/>
    <lineage>
        <taxon>Bacteria</taxon>
        <taxon>Pseudomonadati</taxon>
        <taxon>Pseudomonadota</taxon>
        <taxon>Gammaproteobacteria</taxon>
        <taxon>Alteromonadales</taxon>
        <taxon>Idiomarinaceae</taxon>
        <taxon>Pseudidiomarina</taxon>
    </lineage>
</organism>
<protein>
    <submittedName>
        <fullName evidence="3">Selenocysteine lyase/Cysteine desulfurase</fullName>
    </submittedName>
</protein>
<evidence type="ECO:0000313" key="3">
    <source>
        <dbReference type="EMBL" id="SDB33571.1"/>
    </source>
</evidence>
<keyword evidence="4" id="KW-1185">Reference proteome</keyword>
<dbReference type="Pfam" id="PF00266">
    <property type="entry name" value="Aminotran_5"/>
    <property type="match status" value="1"/>
</dbReference>
<accession>A0A1G6CL16</accession>
<dbReference type="InterPro" id="IPR015424">
    <property type="entry name" value="PyrdxlP-dep_Trfase"/>
</dbReference>
<dbReference type="OrthoDB" id="5501089at2"/>
<keyword evidence="3" id="KW-0456">Lyase</keyword>
<evidence type="ECO:0000259" key="2">
    <source>
        <dbReference type="Pfam" id="PF00266"/>
    </source>
</evidence>
<dbReference type="InterPro" id="IPR000192">
    <property type="entry name" value="Aminotrans_V_dom"/>
</dbReference>
<gene>
    <name evidence="3" type="ORF">SAMN02927930_01290</name>
</gene>
<dbReference type="InterPro" id="IPR015421">
    <property type="entry name" value="PyrdxlP-dep_Trfase_major"/>
</dbReference>
<evidence type="ECO:0000256" key="1">
    <source>
        <dbReference type="ARBA" id="ARBA00022898"/>
    </source>
</evidence>
<evidence type="ECO:0000313" key="4">
    <source>
        <dbReference type="Proteomes" id="UP000199626"/>
    </source>
</evidence>
<name>A0A1G6CL16_9GAMM</name>
<dbReference type="Proteomes" id="UP000199626">
    <property type="component" value="Unassembled WGS sequence"/>
</dbReference>
<dbReference type="InterPro" id="IPR015422">
    <property type="entry name" value="PyrdxlP-dep_Trfase_small"/>
</dbReference>
<dbReference type="EMBL" id="FMXN01000006">
    <property type="protein sequence ID" value="SDB33571.1"/>
    <property type="molecule type" value="Genomic_DNA"/>
</dbReference>
<sequence length="390" mass="45038">MMKSYKHAYQGFFSQHPETLHCAPHSHHYWPDCTRDAQLAYWDDSAKGVDHKWDIIFGERVPDVQQHLARLLNHPYPEQFVFASNTHELLYRVFSSFPVTQPLRVLSTDSEFHSFARQMKRLQERPQFELVTIPTEPFATFPERWRLAVEQGSYEVIFTSQVFYNSGVLAPPLEHWLPAVPDHTLVMIDGYHGCGAIPTDLSQVAARVFYLAGGYKYLQAGEGCCFMAVPKNCQLRPEYTGWFADFANLAKPQQAQVAYANDGMRFAGATMDFSGLYRLQAVLHWWQQEGLTVSRMHAYVQQLQHEFLQIIDELEHPLLRRERLLAPDLAQHGHFLTFKLDHESQVSELAQQLADTGVATDYRGDRLRFGFAIYHEAADYQRIKKALRSN</sequence>
<dbReference type="RefSeq" id="WP_092592882.1">
    <property type="nucleotide sequence ID" value="NZ_FMXN01000006.1"/>
</dbReference>
<dbReference type="AlphaFoldDB" id="A0A1G6CL16"/>
<dbReference type="Gene3D" id="3.40.640.10">
    <property type="entry name" value="Type I PLP-dependent aspartate aminotransferase-like (Major domain)"/>
    <property type="match status" value="1"/>
</dbReference>
<dbReference type="SUPFAM" id="SSF53383">
    <property type="entry name" value="PLP-dependent transferases"/>
    <property type="match status" value="1"/>
</dbReference>
<dbReference type="STRING" id="1159017.SAMN02927930_01290"/>
<dbReference type="Gene3D" id="3.90.1150.10">
    <property type="entry name" value="Aspartate Aminotransferase, domain 1"/>
    <property type="match status" value="1"/>
</dbReference>
<proteinExistence type="predicted"/>
<keyword evidence="1" id="KW-0663">Pyridoxal phosphate</keyword>
<feature type="domain" description="Aminotransferase class V" evidence="2">
    <location>
        <begin position="56"/>
        <end position="360"/>
    </location>
</feature>
<reference evidence="4" key="1">
    <citation type="submission" date="2016-10" db="EMBL/GenBank/DDBJ databases">
        <authorList>
            <person name="Varghese N."/>
            <person name="Submissions S."/>
        </authorList>
    </citation>
    <scope>NUCLEOTIDE SEQUENCE [LARGE SCALE GENOMIC DNA]</scope>
    <source>
        <strain evidence="4">CGMCC 1.10824</strain>
    </source>
</reference>
<dbReference type="GO" id="GO:0016829">
    <property type="term" value="F:lyase activity"/>
    <property type="evidence" value="ECO:0007669"/>
    <property type="project" value="UniProtKB-KW"/>
</dbReference>